<dbReference type="InterPro" id="IPR049734">
    <property type="entry name" value="NudC-like_C"/>
</dbReference>
<organism evidence="11">
    <name type="scientific">hydrothermal vent metagenome</name>
    <dbReference type="NCBI Taxonomy" id="652676"/>
    <lineage>
        <taxon>unclassified sequences</taxon>
        <taxon>metagenomes</taxon>
        <taxon>ecological metagenomes</taxon>
    </lineage>
</organism>
<dbReference type="EMBL" id="UOFW01000200">
    <property type="protein sequence ID" value="VAX07247.1"/>
    <property type="molecule type" value="Genomic_DNA"/>
</dbReference>
<feature type="domain" description="Nudix hydrolase" evidence="10">
    <location>
        <begin position="175"/>
        <end position="303"/>
    </location>
</feature>
<dbReference type="InterPro" id="IPR000086">
    <property type="entry name" value="NUDIX_hydrolase_dom"/>
</dbReference>
<dbReference type="CDD" id="cd03429">
    <property type="entry name" value="NUDIX_NADH_pyrophosphatase_Nudt13"/>
    <property type="match status" value="1"/>
</dbReference>
<protein>
    <recommendedName>
        <fullName evidence="4">NAD(+) diphosphatase</fullName>
        <ecNumber evidence="4">3.6.1.22</ecNumber>
    </recommendedName>
</protein>
<evidence type="ECO:0000256" key="9">
    <source>
        <dbReference type="ARBA" id="ARBA00023679"/>
    </source>
</evidence>
<dbReference type="InterPro" id="IPR020084">
    <property type="entry name" value="NUDIX_hydrolase_CS"/>
</dbReference>
<comment type="catalytic activity">
    <reaction evidence="9">
        <text>a 5'-end NAD(+)-phospho-ribonucleoside in mRNA + H2O = a 5'-end phospho-adenosine-phospho-ribonucleoside in mRNA + beta-nicotinamide D-ribonucleotide + 2 H(+)</text>
        <dbReference type="Rhea" id="RHEA:60876"/>
        <dbReference type="Rhea" id="RHEA-COMP:15698"/>
        <dbReference type="Rhea" id="RHEA-COMP:15719"/>
        <dbReference type="ChEBI" id="CHEBI:14649"/>
        <dbReference type="ChEBI" id="CHEBI:15377"/>
        <dbReference type="ChEBI" id="CHEBI:15378"/>
        <dbReference type="ChEBI" id="CHEBI:144029"/>
        <dbReference type="ChEBI" id="CHEBI:144051"/>
    </reaction>
    <physiologicalReaction direction="left-to-right" evidence="9">
        <dbReference type="Rhea" id="RHEA:60877"/>
    </physiologicalReaction>
</comment>
<dbReference type="InterPro" id="IPR050241">
    <property type="entry name" value="NAD-cap_RNA_hydrolase_NudC"/>
</dbReference>
<dbReference type="GO" id="GO:0005829">
    <property type="term" value="C:cytosol"/>
    <property type="evidence" value="ECO:0007669"/>
    <property type="project" value="TreeGrafter"/>
</dbReference>
<dbReference type="SUPFAM" id="SSF55811">
    <property type="entry name" value="Nudix"/>
    <property type="match status" value="1"/>
</dbReference>
<dbReference type="AlphaFoldDB" id="A0A3B1BRE1"/>
<dbReference type="PROSITE" id="PS00893">
    <property type="entry name" value="NUDIX_BOX"/>
    <property type="match status" value="1"/>
</dbReference>
<evidence type="ECO:0000256" key="4">
    <source>
        <dbReference type="ARBA" id="ARBA00012381"/>
    </source>
</evidence>
<evidence type="ECO:0000256" key="1">
    <source>
        <dbReference type="ARBA" id="ARBA00001946"/>
    </source>
</evidence>
<comment type="similarity">
    <text evidence="3">Belongs to the Nudix hydrolase family. NudC subfamily.</text>
</comment>
<proteinExistence type="inferred from homology"/>
<dbReference type="PROSITE" id="PS51462">
    <property type="entry name" value="NUDIX"/>
    <property type="match status" value="1"/>
</dbReference>
<evidence type="ECO:0000313" key="11">
    <source>
        <dbReference type="EMBL" id="VAX07247.1"/>
    </source>
</evidence>
<evidence type="ECO:0000256" key="8">
    <source>
        <dbReference type="ARBA" id="ARBA00023027"/>
    </source>
</evidence>
<dbReference type="GO" id="GO:0110153">
    <property type="term" value="F:RNA NAD-cap (NMN-forming) hydrolase activity"/>
    <property type="evidence" value="ECO:0007669"/>
    <property type="project" value="RHEA"/>
</dbReference>
<dbReference type="EC" id="3.6.1.22" evidence="4"/>
<keyword evidence="6 11" id="KW-0378">Hydrolase</keyword>
<dbReference type="PRINTS" id="PR00502">
    <property type="entry name" value="NUDIXFAMILY"/>
</dbReference>
<dbReference type="Gene3D" id="3.90.79.10">
    <property type="entry name" value="Nucleoside Triphosphate Pyrophosphohydrolase"/>
    <property type="match status" value="1"/>
</dbReference>
<gene>
    <name evidence="11" type="ORF">MNBD_ALPHA03-1746</name>
</gene>
<evidence type="ECO:0000256" key="3">
    <source>
        <dbReference type="ARBA" id="ARBA00009595"/>
    </source>
</evidence>
<dbReference type="Pfam" id="PF00293">
    <property type="entry name" value="NUDIX"/>
    <property type="match status" value="1"/>
</dbReference>
<keyword evidence="8" id="KW-0520">NAD</keyword>
<keyword evidence="5" id="KW-0479">Metal-binding</keyword>
<dbReference type="InterPro" id="IPR015375">
    <property type="entry name" value="NADH_PPase-like_N"/>
</dbReference>
<accession>A0A3B1BRE1</accession>
<dbReference type="NCBIfam" id="NF001299">
    <property type="entry name" value="PRK00241.1"/>
    <property type="match status" value="1"/>
</dbReference>
<keyword evidence="7" id="KW-0460">Magnesium</keyword>
<dbReference type="Pfam" id="PF09296">
    <property type="entry name" value="NUDIX-like"/>
    <property type="match status" value="1"/>
</dbReference>
<evidence type="ECO:0000259" key="10">
    <source>
        <dbReference type="PROSITE" id="PS51462"/>
    </source>
</evidence>
<dbReference type="GO" id="GO:0019677">
    <property type="term" value="P:NAD+ catabolic process"/>
    <property type="evidence" value="ECO:0007669"/>
    <property type="project" value="TreeGrafter"/>
</dbReference>
<evidence type="ECO:0000256" key="6">
    <source>
        <dbReference type="ARBA" id="ARBA00022801"/>
    </source>
</evidence>
<dbReference type="PANTHER" id="PTHR42904">
    <property type="entry name" value="NUDIX HYDROLASE, NUDC SUBFAMILY"/>
    <property type="match status" value="1"/>
</dbReference>
<dbReference type="InterPro" id="IPR020476">
    <property type="entry name" value="Nudix_hydrolase"/>
</dbReference>
<dbReference type="InterPro" id="IPR015797">
    <property type="entry name" value="NUDIX_hydrolase-like_dom_sf"/>
</dbReference>
<comment type="cofactor">
    <cofactor evidence="1">
        <name>Mg(2+)</name>
        <dbReference type="ChEBI" id="CHEBI:18420"/>
    </cofactor>
</comment>
<reference evidence="11" key="1">
    <citation type="submission" date="2018-06" db="EMBL/GenBank/DDBJ databases">
        <authorList>
            <person name="Zhirakovskaya E."/>
        </authorList>
    </citation>
    <scope>NUCLEOTIDE SEQUENCE</scope>
</reference>
<evidence type="ECO:0000256" key="5">
    <source>
        <dbReference type="ARBA" id="ARBA00022723"/>
    </source>
</evidence>
<dbReference type="GO" id="GO:0046872">
    <property type="term" value="F:metal ion binding"/>
    <property type="evidence" value="ECO:0007669"/>
    <property type="project" value="UniProtKB-KW"/>
</dbReference>
<dbReference type="PANTHER" id="PTHR42904:SF6">
    <property type="entry name" value="NAD-CAPPED RNA HYDROLASE NUDT12"/>
    <property type="match status" value="1"/>
</dbReference>
<dbReference type="GO" id="GO:0035529">
    <property type="term" value="F:NADH pyrophosphatase activity"/>
    <property type="evidence" value="ECO:0007669"/>
    <property type="project" value="TreeGrafter"/>
</dbReference>
<comment type="cofactor">
    <cofactor evidence="2">
        <name>Zn(2+)</name>
        <dbReference type="ChEBI" id="CHEBI:29105"/>
    </cofactor>
</comment>
<dbReference type="GO" id="GO:0005777">
    <property type="term" value="C:peroxisome"/>
    <property type="evidence" value="ECO:0007669"/>
    <property type="project" value="TreeGrafter"/>
</dbReference>
<evidence type="ECO:0000256" key="7">
    <source>
        <dbReference type="ARBA" id="ARBA00022842"/>
    </source>
</evidence>
<evidence type="ECO:0000256" key="2">
    <source>
        <dbReference type="ARBA" id="ARBA00001947"/>
    </source>
</evidence>
<dbReference type="GO" id="GO:0006742">
    <property type="term" value="P:NADP+ catabolic process"/>
    <property type="evidence" value="ECO:0007669"/>
    <property type="project" value="TreeGrafter"/>
</dbReference>
<name>A0A3B1BRE1_9ZZZZ</name>
<sequence>MTDNCIFAGFPLDPADHMRGNEKWLSEKRDAKSSRFLFYARGRPLMDISEKLKPAFKTGDDIKAIAGFARENGGWDNSDWVFLGIDGEAAIFAVAITGKLDLAGHEKFIDLRSVALQLGADEFTAVPSLLGRGKILLDWNGRRHFCSGCGHKTRAERGGYLRKCQNEACKAEHFPRTDPVVIMFVVSGDKCLLGRSKGWPEGNYSALAGFVEPGETIEEAVRREVFEEAGIKIGRVSYVKSQPWPFPSSLMIGVRAEALSMKINLDTDELEDADWFDKAYLQDVFESGGSPSFKIPPRIALARYLLDAWLQEE</sequence>
<dbReference type="Gene3D" id="3.90.79.20">
    <property type="match status" value="1"/>
</dbReference>